<evidence type="ECO:0000256" key="1">
    <source>
        <dbReference type="PROSITE-ProRule" id="PRU00339"/>
    </source>
</evidence>
<feature type="domain" description="CHAT" evidence="2">
    <location>
        <begin position="716"/>
        <end position="1059"/>
    </location>
</feature>
<dbReference type="SMART" id="SM00028">
    <property type="entry name" value="TPR"/>
    <property type="match status" value="5"/>
</dbReference>
<evidence type="ECO:0000313" key="4">
    <source>
        <dbReference type="Proteomes" id="UP000183940"/>
    </source>
</evidence>
<feature type="repeat" description="TPR" evidence="1">
    <location>
        <begin position="471"/>
        <end position="504"/>
    </location>
</feature>
<evidence type="ECO:0000259" key="2">
    <source>
        <dbReference type="Pfam" id="PF12770"/>
    </source>
</evidence>
<name>A0A1L9QT77_9CYAN</name>
<gene>
    <name evidence="3" type="ORF">BI308_08920</name>
</gene>
<dbReference type="InterPro" id="IPR024983">
    <property type="entry name" value="CHAT_dom"/>
</dbReference>
<dbReference type="STRING" id="1925591.BI308_08920"/>
<organism evidence="3 4">
    <name type="scientific">Roseofilum reptotaenium AO1-A</name>
    <dbReference type="NCBI Taxonomy" id="1925591"/>
    <lineage>
        <taxon>Bacteria</taxon>
        <taxon>Bacillati</taxon>
        <taxon>Cyanobacteriota</taxon>
        <taxon>Cyanophyceae</taxon>
        <taxon>Desertifilales</taxon>
        <taxon>Desertifilaceae</taxon>
        <taxon>Roseofilum</taxon>
    </lineage>
</organism>
<dbReference type="AlphaFoldDB" id="A0A1L9QT77"/>
<dbReference type="Proteomes" id="UP000183940">
    <property type="component" value="Unassembled WGS sequence"/>
</dbReference>
<evidence type="ECO:0000313" key="3">
    <source>
        <dbReference type="EMBL" id="OJJ25849.1"/>
    </source>
</evidence>
<protein>
    <recommendedName>
        <fullName evidence="2">CHAT domain-containing protein</fullName>
    </recommendedName>
</protein>
<reference evidence="3" key="1">
    <citation type="submission" date="2016-10" db="EMBL/GenBank/DDBJ databases">
        <title>CRISPR-Cas defence system in Roseofilum reptotaenium: evidence of a bacteriophage-cyanobacterium arms race in the coral black band disease.</title>
        <authorList>
            <person name="Buerger P."/>
            <person name="Wood-Charlson E.M."/>
            <person name="Weynberg K.D."/>
            <person name="Willis B."/>
            <person name="Van Oppen M.J."/>
        </authorList>
    </citation>
    <scope>NUCLEOTIDE SEQUENCE [LARGE SCALE GENOMIC DNA]</scope>
    <source>
        <strain evidence="3">AO1-A</strain>
    </source>
</reference>
<keyword evidence="1" id="KW-0802">TPR repeat</keyword>
<dbReference type="PROSITE" id="PS50005">
    <property type="entry name" value="TPR"/>
    <property type="match status" value="1"/>
</dbReference>
<accession>A0A1L9QT77</accession>
<comment type="caution">
    <text evidence="3">The sequence shown here is derived from an EMBL/GenBank/DDBJ whole genome shotgun (WGS) entry which is preliminary data.</text>
</comment>
<dbReference type="InterPro" id="IPR019734">
    <property type="entry name" value="TPR_rpt"/>
</dbReference>
<dbReference type="Pfam" id="PF12770">
    <property type="entry name" value="CHAT"/>
    <property type="match status" value="1"/>
</dbReference>
<dbReference type="Pfam" id="PF13374">
    <property type="entry name" value="TPR_10"/>
    <property type="match status" value="1"/>
</dbReference>
<keyword evidence="4" id="KW-1185">Reference proteome</keyword>
<dbReference type="SUPFAM" id="SSF48452">
    <property type="entry name" value="TPR-like"/>
    <property type="match status" value="2"/>
</dbReference>
<proteinExistence type="predicted"/>
<dbReference type="EMBL" id="MLAW01000012">
    <property type="protein sequence ID" value="OJJ25849.1"/>
    <property type="molecule type" value="Genomic_DNA"/>
</dbReference>
<dbReference type="Gene3D" id="1.25.40.10">
    <property type="entry name" value="Tetratricopeptide repeat domain"/>
    <property type="match status" value="2"/>
</dbReference>
<sequence length="1060" mass="120678">MARRARQETGWRGEKPGLCLTCRFDAKGIANPVSEAPVRPHDRLETEQPTSIVMDEERLEAYLNLIRELLKCPNGEEGRILQENRELVDAEFLQVCATIGEQMAEEGRENEARFLQELVRVLGQGRNREGATPEDYFQFLLEVLATLDSSGDPNVVYPLLQQNLDRFDLTLAESLRAWVSQTLEYMELEQAQSIAAGLGNFGNLIKDCPLGSRAENIEHAIVAYQLALEIYTPQQFPQEWAGTQNNLGDAYRNRIRGERAENIENAIAAFQLALQVRTREAFPQDWARTQHYLAIAYCERIRGERAENIKNAIAACQLALQVRTREAFPQEWANTQICLGAAYSKRIREEPSENLEQAISLYQEVLQVYDRQVFPERWAMTQNNLAVAYSDRIRGGRAENIEKAIAAYQLVLEVYTQKQFPQEWAGTHHNLGSVYYARILGERVENLELAIGCYREALEVTTRAAFPQKHADTLFTLGLAYRDLGQLADAYSVFTQAIDTVEEIRQGIIVGGDGDKQKLAEEWQSLYRNTIEVCLEREDWTGALEYAERSKARNLVELLAATKLQPENIPEDLWHRYRDLYQQWWKLQQMEDSRSSAAPDSITETPTAKLRTLRQQLDRLIDEEITPHDPKFRYSQQITPITYRDIQGLVNPKTVLVEWYITYKGIHSFIVTHQGTHPQVLTTNPDAPERLDALQEDYLEHYLRRAEDWQTQLPHYLQELSDLLEVPTLLAAIPKSCEQLILVPYRALHLFPLHALPLGDCILSDHFPEGIRYAPSSQILQLSLQDNAPVANSRDNENHEVFFALQNPTADLEYTDLEVEAIQTVFTAPTILKQDKATKTEFDNRQPQLATTNIAHFACHGYFNFNNPRSSGLILAGSQLSDTEDPETAKEGSADLSPAIRSRRGTFDADKCLILPEIFNLRLPQCRLVVLSACETAITDISTTTDEYISILAAFFFAGSRHVLGTLWAVNDISTAVFMVRFYETLFAKPSPPVTLALKQTQDWMREVTVARLQDWARGCSLLSETGKARIVGRFAWGYTADYEPYTHPYHWAAFCVTGQ</sequence>
<dbReference type="InterPro" id="IPR011990">
    <property type="entry name" value="TPR-like_helical_dom_sf"/>
</dbReference>
<dbReference type="PANTHER" id="PTHR10098">
    <property type="entry name" value="RAPSYN-RELATED"/>
    <property type="match status" value="1"/>
</dbReference>